<dbReference type="Pfam" id="PF10604">
    <property type="entry name" value="Polyketide_cyc2"/>
    <property type="match status" value="1"/>
</dbReference>
<dbReference type="Gene3D" id="3.30.530.20">
    <property type="match status" value="1"/>
</dbReference>
<reference evidence="1 2" key="1">
    <citation type="submission" date="2018-11" db="EMBL/GenBank/DDBJ databases">
        <title>Genomic Encyclopedia of Type Strains, Phase IV (KMG-IV): sequencing the most valuable type-strain genomes for metagenomic binning, comparative biology and taxonomic classification.</title>
        <authorList>
            <person name="Goeker M."/>
        </authorList>
    </citation>
    <scope>NUCLEOTIDE SEQUENCE [LARGE SCALE GENOMIC DNA]</scope>
    <source>
        <strain evidence="1 2">DSM 18090</strain>
    </source>
</reference>
<dbReference type="AlphaFoldDB" id="A0A3N5B9C8"/>
<sequence>MGFKREVKIDKPMDLVYRVLTTYEYAPKVLDHIEKVDIQGDSIQVGTKIVETRKIGQQTIDNTLEVVEYEPNHRFATYSVQNGLDLHYIYALSEQNGTTTIQFEGKIKTKGIRNFLSKPIISWLIKREDGQHLEKLNQYIFNNYKDE</sequence>
<comment type="caution">
    <text evidence="1">The sequence shown here is derived from an EMBL/GenBank/DDBJ whole genome shotgun (WGS) entry which is preliminary data.</text>
</comment>
<organism evidence="1 2">
    <name type="scientific">Aquisalibacillus elongatus</name>
    <dbReference type="NCBI Taxonomy" id="485577"/>
    <lineage>
        <taxon>Bacteria</taxon>
        <taxon>Bacillati</taxon>
        <taxon>Bacillota</taxon>
        <taxon>Bacilli</taxon>
        <taxon>Bacillales</taxon>
        <taxon>Bacillaceae</taxon>
        <taxon>Aquisalibacillus</taxon>
    </lineage>
</organism>
<keyword evidence="2" id="KW-1185">Reference proteome</keyword>
<protein>
    <submittedName>
        <fullName evidence="1">Polyketide cyclase/dehydrase/lipid transport protein</fullName>
    </submittedName>
</protein>
<name>A0A3N5B9C8_9BACI</name>
<dbReference type="RefSeq" id="WP_124220601.1">
    <property type="nucleotide sequence ID" value="NZ_RKRF01000008.1"/>
</dbReference>
<dbReference type="OrthoDB" id="1903764at2"/>
<gene>
    <name evidence="1" type="ORF">EDC24_1155</name>
</gene>
<dbReference type="Proteomes" id="UP000276443">
    <property type="component" value="Unassembled WGS sequence"/>
</dbReference>
<proteinExistence type="predicted"/>
<dbReference type="EMBL" id="RKRF01000008">
    <property type="protein sequence ID" value="RPF53967.1"/>
    <property type="molecule type" value="Genomic_DNA"/>
</dbReference>
<dbReference type="SUPFAM" id="SSF55961">
    <property type="entry name" value="Bet v1-like"/>
    <property type="match status" value="1"/>
</dbReference>
<accession>A0A3N5B9C8</accession>
<dbReference type="InterPro" id="IPR019587">
    <property type="entry name" value="Polyketide_cyclase/dehydratase"/>
</dbReference>
<evidence type="ECO:0000313" key="2">
    <source>
        <dbReference type="Proteomes" id="UP000276443"/>
    </source>
</evidence>
<dbReference type="InterPro" id="IPR023393">
    <property type="entry name" value="START-like_dom_sf"/>
</dbReference>
<evidence type="ECO:0000313" key="1">
    <source>
        <dbReference type="EMBL" id="RPF53967.1"/>
    </source>
</evidence>